<feature type="transmembrane region" description="Helical" evidence="2">
    <location>
        <begin position="6"/>
        <end position="23"/>
    </location>
</feature>
<gene>
    <name evidence="3" type="ORF">TCEB3V08_LOCUS7441</name>
</gene>
<organism evidence="3">
    <name type="scientific">Timema cristinae</name>
    <name type="common">Walking stick</name>
    <dbReference type="NCBI Taxonomy" id="61476"/>
    <lineage>
        <taxon>Eukaryota</taxon>
        <taxon>Metazoa</taxon>
        <taxon>Ecdysozoa</taxon>
        <taxon>Arthropoda</taxon>
        <taxon>Hexapoda</taxon>
        <taxon>Insecta</taxon>
        <taxon>Pterygota</taxon>
        <taxon>Neoptera</taxon>
        <taxon>Polyneoptera</taxon>
        <taxon>Phasmatodea</taxon>
        <taxon>Timematodea</taxon>
        <taxon>Timematoidea</taxon>
        <taxon>Timematidae</taxon>
        <taxon>Timema</taxon>
    </lineage>
</organism>
<protein>
    <submittedName>
        <fullName evidence="3">Uncharacterized protein</fullName>
    </submittedName>
</protein>
<name>A0A7R9CZE0_TIMCR</name>
<reference evidence="3" key="1">
    <citation type="submission" date="2020-11" db="EMBL/GenBank/DDBJ databases">
        <authorList>
            <person name="Tran Van P."/>
        </authorList>
    </citation>
    <scope>NUCLEOTIDE SEQUENCE</scope>
</reference>
<evidence type="ECO:0000256" key="1">
    <source>
        <dbReference type="SAM" id="MobiDB-lite"/>
    </source>
</evidence>
<sequence length="68" mass="7627">MDISKLRSVVSSLIAFFWIIFIANKRRQAQARGLDPPAPTPEDSAHRVHQSPSLAEESKTQSGLWQHS</sequence>
<keyword evidence="2" id="KW-0812">Transmembrane</keyword>
<evidence type="ECO:0000256" key="2">
    <source>
        <dbReference type="SAM" id="Phobius"/>
    </source>
</evidence>
<proteinExistence type="predicted"/>
<dbReference type="AlphaFoldDB" id="A0A7R9CZE0"/>
<keyword evidence="2" id="KW-0472">Membrane</keyword>
<accession>A0A7R9CZE0</accession>
<evidence type="ECO:0000313" key="3">
    <source>
        <dbReference type="EMBL" id="CAD7404305.1"/>
    </source>
</evidence>
<keyword evidence="2" id="KW-1133">Transmembrane helix</keyword>
<feature type="region of interest" description="Disordered" evidence="1">
    <location>
        <begin position="30"/>
        <end position="68"/>
    </location>
</feature>
<dbReference type="EMBL" id="OC319115">
    <property type="protein sequence ID" value="CAD7404305.1"/>
    <property type="molecule type" value="Genomic_DNA"/>
</dbReference>